<keyword evidence="1" id="KW-1133">Transmembrane helix</keyword>
<keyword evidence="3" id="KW-1185">Reference proteome</keyword>
<protein>
    <submittedName>
        <fullName evidence="2">Uncharacterized protein</fullName>
    </submittedName>
</protein>
<feature type="transmembrane region" description="Helical" evidence="1">
    <location>
        <begin position="49"/>
        <end position="73"/>
    </location>
</feature>
<dbReference type="RefSeq" id="WP_089954823.1">
    <property type="nucleotide sequence ID" value="NZ_FOFR01000013.1"/>
</dbReference>
<keyword evidence="1" id="KW-0472">Membrane</keyword>
<dbReference type="AlphaFoldDB" id="A0A1H9QGW2"/>
<proteinExistence type="predicted"/>
<sequence>MTIQDRRRARMRSGLGLVGAMLMTAGVAAILFAWWGVAHTGYVWEQVPYLVSGGMLGLGLIGVGGFLYFGSWLTKLVEEQRQTTYALLQLLDERTADRS</sequence>
<dbReference type="EMBL" id="FOFR01000013">
    <property type="protein sequence ID" value="SER59657.1"/>
    <property type="molecule type" value="Genomic_DNA"/>
</dbReference>
<dbReference type="Proteomes" id="UP000199352">
    <property type="component" value="Unassembled WGS sequence"/>
</dbReference>
<keyword evidence="1" id="KW-0812">Transmembrane</keyword>
<feature type="transmembrane region" description="Helical" evidence="1">
    <location>
        <begin position="15"/>
        <end position="37"/>
    </location>
</feature>
<reference evidence="3" key="1">
    <citation type="submission" date="2016-10" db="EMBL/GenBank/DDBJ databases">
        <authorList>
            <person name="Varghese N."/>
            <person name="Submissions S."/>
        </authorList>
    </citation>
    <scope>NUCLEOTIDE SEQUENCE [LARGE SCALE GENOMIC DNA]</scope>
    <source>
        <strain evidence="3">CGMCC 4.3525</strain>
    </source>
</reference>
<dbReference type="STRING" id="402600.SAMN05216188_11331"/>
<organism evidence="2 3">
    <name type="scientific">Lentzea xinjiangensis</name>
    <dbReference type="NCBI Taxonomy" id="402600"/>
    <lineage>
        <taxon>Bacteria</taxon>
        <taxon>Bacillati</taxon>
        <taxon>Actinomycetota</taxon>
        <taxon>Actinomycetes</taxon>
        <taxon>Pseudonocardiales</taxon>
        <taxon>Pseudonocardiaceae</taxon>
        <taxon>Lentzea</taxon>
    </lineage>
</organism>
<accession>A0A1H9QGW2</accession>
<gene>
    <name evidence="2" type="ORF">SAMN05216188_11331</name>
</gene>
<name>A0A1H9QGW2_9PSEU</name>
<evidence type="ECO:0000256" key="1">
    <source>
        <dbReference type="SAM" id="Phobius"/>
    </source>
</evidence>
<evidence type="ECO:0000313" key="2">
    <source>
        <dbReference type="EMBL" id="SER59657.1"/>
    </source>
</evidence>
<dbReference type="OrthoDB" id="3699192at2"/>
<evidence type="ECO:0000313" key="3">
    <source>
        <dbReference type="Proteomes" id="UP000199352"/>
    </source>
</evidence>